<organism evidence="2 6">
    <name type="scientific">Medicago truncatula</name>
    <name type="common">Barrel medic</name>
    <name type="synonym">Medicago tribuloides</name>
    <dbReference type="NCBI Taxonomy" id="3880"/>
    <lineage>
        <taxon>Eukaryota</taxon>
        <taxon>Viridiplantae</taxon>
        <taxon>Streptophyta</taxon>
        <taxon>Embryophyta</taxon>
        <taxon>Tracheophyta</taxon>
        <taxon>Spermatophyta</taxon>
        <taxon>Magnoliopsida</taxon>
        <taxon>eudicotyledons</taxon>
        <taxon>Gunneridae</taxon>
        <taxon>Pentapetalae</taxon>
        <taxon>rosids</taxon>
        <taxon>fabids</taxon>
        <taxon>Fabales</taxon>
        <taxon>Fabaceae</taxon>
        <taxon>Papilionoideae</taxon>
        <taxon>50 kb inversion clade</taxon>
        <taxon>NPAAA clade</taxon>
        <taxon>Hologalegina</taxon>
        <taxon>IRL clade</taxon>
        <taxon>Trifolieae</taxon>
        <taxon>Medicago</taxon>
    </lineage>
</organism>
<reference evidence="7" key="5">
    <citation type="journal article" date="2018" name="Nat. Plants">
        <title>Whole-genome landscape of Medicago truncatula symbiotic genes.</title>
        <authorList>
            <person name="Pecrix Y."/>
            <person name="Staton S.E."/>
            <person name="Sallet E."/>
            <person name="Lelandais-Briere C."/>
            <person name="Moreau S."/>
            <person name="Carrere S."/>
            <person name="Blein T."/>
            <person name="Jardinaud M.F."/>
            <person name="Latrasse D."/>
            <person name="Zouine M."/>
            <person name="Zahm M."/>
            <person name="Kreplak J."/>
            <person name="Mayjonade B."/>
            <person name="Satge C."/>
            <person name="Perez M."/>
            <person name="Cauet S."/>
            <person name="Marande W."/>
            <person name="Chantry-Darmon C."/>
            <person name="Lopez-Roques C."/>
            <person name="Bouchez O."/>
            <person name="Berard A."/>
            <person name="Debelle F."/>
            <person name="Munos S."/>
            <person name="Bendahmane A."/>
            <person name="Berges H."/>
            <person name="Niebel A."/>
            <person name="Buitink J."/>
            <person name="Frugier F."/>
            <person name="Benhamed M."/>
            <person name="Crespi M."/>
            <person name="Gouzy J."/>
            <person name="Gamas P."/>
        </authorList>
    </citation>
    <scope>NUCLEOTIDE SEQUENCE [LARGE SCALE GENOMIC DNA]</scope>
    <source>
        <strain evidence="7">cv. Jemalong A17</strain>
    </source>
</reference>
<keyword evidence="1" id="KW-1133">Transmembrane helix</keyword>
<dbReference type="HOGENOM" id="CLU_105591_1_0_1"/>
<dbReference type="PANTHER" id="PTHR33782:SF27">
    <property type="entry name" value="PROTEIN, PUTATIVE-RELATED"/>
    <property type="match status" value="1"/>
</dbReference>
<evidence type="ECO:0000256" key="1">
    <source>
        <dbReference type="SAM" id="Phobius"/>
    </source>
</evidence>
<reference evidence="3" key="2">
    <citation type="submission" date="2012-05" db="EMBL/GenBank/DDBJ databases">
        <authorList>
            <person name="Krishnakumar V."/>
            <person name="Cheung F."/>
            <person name="Xiao Y."/>
            <person name="Chan A."/>
            <person name="Moskal W.A."/>
            <person name="Town C.D."/>
        </authorList>
    </citation>
    <scope>NUCLEOTIDE SEQUENCE</scope>
</reference>
<name>G7IAS4_MEDTR</name>
<dbReference type="Proteomes" id="UP000265566">
    <property type="component" value="Chromosome 1"/>
</dbReference>
<dbReference type="PANTHER" id="PTHR33782">
    <property type="entry name" value="OS01G0121600 PROTEIN"/>
    <property type="match status" value="1"/>
</dbReference>
<keyword evidence="1" id="KW-0472">Membrane</keyword>
<dbReference type="PaxDb" id="3880-AES62795"/>
<dbReference type="OrthoDB" id="672819at2759"/>
<reference evidence="5" key="4">
    <citation type="submission" date="2015-04" db="UniProtKB">
        <authorList>
            <consortium name="EnsemblPlants"/>
        </authorList>
    </citation>
    <scope>IDENTIFICATION</scope>
    <source>
        <strain evidence="5">cv. Jemalong A17</strain>
    </source>
</reference>
<protein>
    <submittedName>
        <fullName evidence="2">Transmembrane protein, putative</fullName>
    </submittedName>
</protein>
<evidence type="ECO:0000313" key="2">
    <source>
        <dbReference type="EMBL" id="AES62795.1"/>
    </source>
</evidence>
<dbReference type="OMA" id="DWSEWEK"/>
<accession>G7IAS4</accession>
<feature type="transmembrane region" description="Helical" evidence="1">
    <location>
        <begin position="112"/>
        <end position="137"/>
    </location>
</feature>
<dbReference type="KEGG" id="mtr:11427909"/>
<proteinExistence type="evidence at transcript level"/>
<evidence type="ECO:0000313" key="5">
    <source>
        <dbReference type="EnsemblPlants" id="AES62795"/>
    </source>
</evidence>
<evidence type="ECO:0000313" key="6">
    <source>
        <dbReference type="Proteomes" id="UP000002051"/>
    </source>
</evidence>
<keyword evidence="1 2" id="KW-0812">Transmembrane</keyword>
<reference evidence="2 6" key="1">
    <citation type="journal article" date="2011" name="Nature">
        <title>The Medicago genome provides insight into the evolution of rhizobial symbioses.</title>
        <authorList>
            <person name="Young N.D."/>
            <person name="Debelle F."/>
            <person name="Oldroyd G.E."/>
            <person name="Geurts R."/>
            <person name="Cannon S.B."/>
            <person name="Udvardi M.K."/>
            <person name="Benedito V.A."/>
            <person name="Mayer K.F."/>
            <person name="Gouzy J."/>
            <person name="Schoof H."/>
            <person name="Van de Peer Y."/>
            <person name="Proost S."/>
            <person name="Cook D.R."/>
            <person name="Meyers B.C."/>
            <person name="Spannagl M."/>
            <person name="Cheung F."/>
            <person name="De Mita S."/>
            <person name="Krishnakumar V."/>
            <person name="Gundlach H."/>
            <person name="Zhou S."/>
            <person name="Mudge J."/>
            <person name="Bharti A.K."/>
            <person name="Murray J.D."/>
            <person name="Naoumkina M.A."/>
            <person name="Rosen B."/>
            <person name="Silverstein K.A."/>
            <person name="Tang H."/>
            <person name="Rombauts S."/>
            <person name="Zhao P.X."/>
            <person name="Zhou P."/>
            <person name="Barbe V."/>
            <person name="Bardou P."/>
            <person name="Bechner M."/>
            <person name="Bellec A."/>
            <person name="Berger A."/>
            <person name="Berges H."/>
            <person name="Bidwell S."/>
            <person name="Bisseling T."/>
            <person name="Choisne N."/>
            <person name="Couloux A."/>
            <person name="Denny R."/>
            <person name="Deshpande S."/>
            <person name="Dai X."/>
            <person name="Doyle J.J."/>
            <person name="Dudez A.M."/>
            <person name="Farmer A.D."/>
            <person name="Fouteau S."/>
            <person name="Franken C."/>
            <person name="Gibelin C."/>
            <person name="Gish J."/>
            <person name="Goldstein S."/>
            <person name="Gonzalez A.J."/>
            <person name="Green P.J."/>
            <person name="Hallab A."/>
            <person name="Hartog M."/>
            <person name="Hua A."/>
            <person name="Humphray S.J."/>
            <person name="Jeong D.H."/>
            <person name="Jing Y."/>
            <person name="Jocker A."/>
            <person name="Kenton S.M."/>
            <person name="Kim D.J."/>
            <person name="Klee K."/>
            <person name="Lai H."/>
            <person name="Lang C."/>
            <person name="Lin S."/>
            <person name="Macmil S.L."/>
            <person name="Magdelenat G."/>
            <person name="Matthews L."/>
            <person name="McCorrison J."/>
            <person name="Monaghan E.L."/>
            <person name="Mun J.H."/>
            <person name="Najar F.Z."/>
            <person name="Nicholson C."/>
            <person name="Noirot C."/>
            <person name="O'Bleness M."/>
            <person name="Paule C.R."/>
            <person name="Poulain J."/>
            <person name="Prion F."/>
            <person name="Qin B."/>
            <person name="Qu C."/>
            <person name="Retzel E.F."/>
            <person name="Riddle C."/>
            <person name="Sallet E."/>
            <person name="Samain S."/>
            <person name="Samson N."/>
            <person name="Sanders I."/>
            <person name="Saurat O."/>
            <person name="Scarpelli C."/>
            <person name="Schiex T."/>
            <person name="Segurens B."/>
            <person name="Severin A.J."/>
            <person name="Sherrier D.J."/>
            <person name="Shi R."/>
            <person name="Sims S."/>
            <person name="Singer S.R."/>
            <person name="Sinharoy S."/>
            <person name="Sterck L."/>
            <person name="Viollet A."/>
            <person name="Wang B.B."/>
            <person name="Wang K."/>
            <person name="Wang M."/>
            <person name="Wang X."/>
            <person name="Warfsmann J."/>
            <person name="Weissenbach J."/>
            <person name="White D.D."/>
            <person name="White J.D."/>
            <person name="Wiley G.B."/>
            <person name="Wincker P."/>
            <person name="Xing Y."/>
            <person name="Yang L."/>
            <person name="Yao Z."/>
            <person name="Ying F."/>
            <person name="Zhai J."/>
            <person name="Zhou L."/>
            <person name="Zuber A."/>
            <person name="Denarie J."/>
            <person name="Dixon R.A."/>
            <person name="May G.D."/>
            <person name="Schwartz D.C."/>
            <person name="Rogers J."/>
            <person name="Quetier F."/>
            <person name="Town C.D."/>
            <person name="Roe B.A."/>
        </authorList>
    </citation>
    <scope>NUCLEOTIDE SEQUENCE [LARGE SCALE GENOMIC DNA]</scope>
    <source>
        <strain evidence="2">A17</strain>
        <strain evidence="5 6">cv. Jemalong A17</strain>
    </source>
</reference>
<sequence>MQATFISSHVLLSSPSSGNIMRRSTPFNSHNNKSFICASKRDPFGQQYDGKLVDENMIILRMRIREIEMVETKTKDHSDWTEWEKKYFENYGSDVCDAVGLLQRMLMNTRPALAVGILALFMLSMSMSMSLLMIHLVELANTSMITFSSI</sequence>
<dbReference type="EMBL" id="PSQE01000001">
    <property type="protein sequence ID" value="RHN82295.1"/>
    <property type="molecule type" value="Genomic_DNA"/>
</dbReference>
<dbReference type="EMBL" id="CM001217">
    <property type="protein sequence ID" value="AES62795.1"/>
    <property type="molecule type" value="Genomic_DNA"/>
</dbReference>
<dbReference type="STRING" id="3880.G7IAS4"/>
<dbReference type="Proteomes" id="UP000002051">
    <property type="component" value="Unassembled WGS sequence"/>
</dbReference>
<dbReference type="Gramene" id="rna6449">
    <property type="protein sequence ID" value="RHN82295.1"/>
    <property type="gene ID" value="gene6449"/>
</dbReference>
<dbReference type="eggNOG" id="ENOG502S629">
    <property type="taxonomic scope" value="Eukaryota"/>
</dbReference>
<keyword evidence="6" id="KW-1185">Reference proteome</keyword>
<evidence type="ECO:0000313" key="3">
    <source>
        <dbReference type="EMBL" id="AFK47228.1"/>
    </source>
</evidence>
<dbReference type="EnsemblPlants" id="AES62795">
    <property type="protein sequence ID" value="AES62795"/>
    <property type="gene ID" value="MTR_1g108330"/>
</dbReference>
<evidence type="ECO:0000313" key="4">
    <source>
        <dbReference type="EMBL" id="RHN82295.1"/>
    </source>
</evidence>
<gene>
    <name evidence="5" type="primary">11427909</name>
    <name evidence="2" type="ordered locus">MTR_1g108330</name>
    <name evidence="4" type="ORF">MtrunA17_Chr1g0208421</name>
</gene>
<reference evidence="2 6" key="3">
    <citation type="journal article" date="2014" name="BMC Genomics">
        <title>An improved genome release (version Mt4.0) for the model legume Medicago truncatula.</title>
        <authorList>
            <person name="Tang H."/>
            <person name="Krishnakumar V."/>
            <person name="Bidwell S."/>
            <person name="Rosen B."/>
            <person name="Chan A."/>
            <person name="Zhou S."/>
            <person name="Gentzbittel L."/>
            <person name="Childs K.L."/>
            <person name="Yandell M."/>
            <person name="Gundlach H."/>
            <person name="Mayer K.F."/>
            <person name="Schwartz D.C."/>
            <person name="Town C.D."/>
        </authorList>
    </citation>
    <scope>GENOME REANNOTATION</scope>
    <source>
        <strain evidence="5 6">cv. Jemalong A17</strain>
    </source>
</reference>
<reference evidence="4" key="6">
    <citation type="journal article" date="2018" name="Nat. Plants">
        <title>Whole-genome landscape of Medicago truncatula symbiotic genes.</title>
        <authorList>
            <person name="Pecrix Y."/>
            <person name="Gamas P."/>
            <person name="Carrere S."/>
        </authorList>
    </citation>
    <scope>NUCLEOTIDE SEQUENCE</scope>
    <source>
        <tissue evidence="4">Leaves</tissue>
    </source>
</reference>
<evidence type="ECO:0000313" key="7">
    <source>
        <dbReference type="Proteomes" id="UP000265566"/>
    </source>
</evidence>
<dbReference type="EMBL" id="BT147434">
    <property type="protein sequence ID" value="AFK47228.1"/>
    <property type="molecule type" value="mRNA"/>
</dbReference>
<dbReference type="AlphaFoldDB" id="G7IAS4"/>